<dbReference type="AlphaFoldDB" id="D2VNT3"/>
<protein>
    <recommendedName>
        <fullName evidence="1">DUF4116 domain-containing protein</fullName>
    </recommendedName>
</protein>
<organism evidence="3">
    <name type="scientific">Naegleria gruberi</name>
    <name type="common">Amoeba</name>
    <dbReference type="NCBI Taxonomy" id="5762"/>
    <lineage>
        <taxon>Eukaryota</taxon>
        <taxon>Discoba</taxon>
        <taxon>Heterolobosea</taxon>
        <taxon>Tetramitia</taxon>
        <taxon>Eutetramitia</taxon>
        <taxon>Vahlkampfiidae</taxon>
        <taxon>Naegleria</taxon>
    </lineage>
</organism>
<evidence type="ECO:0000259" key="1">
    <source>
        <dbReference type="Pfam" id="PF13475"/>
    </source>
</evidence>
<feature type="domain" description="DUF4116" evidence="1">
    <location>
        <begin position="328"/>
        <end position="371"/>
    </location>
</feature>
<dbReference type="RefSeq" id="XP_002674296.1">
    <property type="nucleotide sequence ID" value="XM_002674250.1"/>
</dbReference>
<dbReference type="InterPro" id="IPR025197">
    <property type="entry name" value="DUF4116"/>
</dbReference>
<dbReference type="InParanoid" id="D2VNT3"/>
<dbReference type="EMBL" id="GG738885">
    <property type="protein sequence ID" value="EFC41552.1"/>
    <property type="molecule type" value="Genomic_DNA"/>
</dbReference>
<accession>D2VNT3</accession>
<dbReference type="GeneID" id="8850776"/>
<dbReference type="Pfam" id="PF13475">
    <property type="entry name" value="DUF4116"/>
    <property type="match status" value="2"/>
</dbReference>
<dbReference type="KEGG" id="ngr:NAEGRDRAFT_80670"/>
<dbReference type="VEuPathDB" id="AmoebaDB:NAEGRDRAFT_80670"/>
<proteinExistence type="predicted"/>
<evidence type="ECO:0000313" key="3">
    <source>
        <dbReference type="Proteomes" id="UP000006671"/>
    </source>
</evidence>
<evidence type="ECO:0000313" key="2">
    <source>
        <dbReference type="EMBL" id="EFC41552.1"/>
    </source>
</evidence>
<dbReference type="Proteomes" id="UP000006671">
    <property type="component" value="Unassembled WGS sequence"/>
</dbReference>
<sequence length="372" mass="43048">MSENVVLQLDEDWSGMKSNCLLDKLQARFLLQAKSMKKYLEHIDEFFASESNKFPIEFYDDRQVLMRAFEEGHTIFPEFLNDSLKKDRELVLHAAKVGPVFDWASSEFLKDFEIVLEMVKYDTKVADHLPASIIKDREKVKMLVQANGEILDSLSMFDSDREIGLLSVRSGGSIPLAFLRDKEFVKEYLLRHPREARDVKDKDLAIEIVKAFPHVLPYLPTNLQRDRDVVYEAIKINGSLLNQISTDKFKQDRELLLAACKTGYSIDSQMVKQFYNDREILIASLESNPYFINCLSKELQGDKEFLKKSLVTLGTLPFNNLPDNLCNDKDFMRELINLNPITYELLSEELRSDRELAVLALKKRGELLEFVK</sequence>
<name>D2VNT3_NAEGR</name>
<feature type="domain" description="DUF4116" evidence="1">
    <location>
        <begin position="201"/>
        <end position="246"/>
    </location>
</feature>
<keyword evidence="3" id="KW-1185">Reference proteome</keyword>
<gene>
    <name evidence="2" type="ORF">NAEGRDRAFT_80670</name>
</gene>
<reference evidence="2 3" key="1">
    <citation type="journal article" date="2010" name="Cell">
        <title>The genome of Naegleria gruberi illuminates early eukaryotic versatility.</title>
        <authorList>
            <person name="Fritz-Laylin L.K."/>
            <person name="Prochnik S.E."/>
            <person name="Ginger M.L."/>
            <person name="Dacks J.B."/>
            <person name="Carpenter M.L."/>
            <person name="Field M.C."/>
            <person name="Kuo A."/>
            <person name="Paredez A."/>
            <person name="Chapman J."/>
            <person name="Pham J."/>
            <person name="Shu S."/>
            <person name="Neupane R."/>
            <person name="Cipriano M."/>
            <person name="Mancuso J."/>
            <person name="Tu H."/>
            <person name="Salamov A."/>
            <person name="Lindquist E."/>
            <person name="Shapiro H."/>
            <person name="Lucas S."/>
            <person name="Grigoriev I.V."/>
            <person name="Cande W.Z."/>
            <person name="Fulton C."/>
            <person name="Rokhsar D.S."/>
            <person name="Dawson S.C."/>
        </authorList>
    </citation>
    <scope>NUCLEOTIDE SEQUENCE [LARGE SCALE GENOMIC DNA]</scope>
    <source>
        <strain evidence="2 3">NEG-M</strain>
    </source>
</reference>
<dbReference type="OrthoDB" id="206348at2759"/>